<evidence type="ECO:0000256" key="1">
    <source>
        <dbReference type="SAM" id="MobiDB-lite"/>
    </source>
</evidence>
<reference evidence="2 3" key="1">
    <citation type="journal article" date="2018" name="Front. Microbiol.">
        <title>Jumbo Bacteriophages Are Represented Within an Increasing Diversity of Environmental Viruses Infecting the Emerging Phytopathogen, Dickeya solani.</title>
        <authorList>
            <person name="Day A.W."/>
            <person name="Ahn J."/>
            <person name="Salmond G.P.C."/>
        </authorList>
    </citation>
    <scope>NUCLEOTIDE SEQUENCE [LARGE SCALE GENOMIC DNA]</scope>
</reference>
<dbReference type="EMBL" id="MH460461">
    <property type="protein sequence ID" value="AXG67040.1"/>
    <property type="molecule type" value="Genomic_DNA"/>
</dbReference>
<evidence type="ECO:0000313" key="2">
    <source>
        <dbReference type="EMBL" id="AXG67040.1"/>
    </source>
</evidence>
<dbReference type="Proteomes" id="UP000263326">
    <property type="component" value="Segment"/>
</dbReference>
<organism evidence="2 3">
    <name type="scientific">Dickeya phage vB_DsoM_JA29</name>
    <dbReference type="NCBI Taxonomy" id="2283031"/>
    <lineage>
        <taxon>Viruses</taxon>
        <taxon>Duplodnaviria</taxon>
        <taxon>Heunggongvirae</taxon>
        <taxon>Uroviricota</taxon>
        <taxon>Caudoviricetes</taxon>
        <taxon>Salmondvirus</taxon>
        <taxon>Salmondvirus JA29</taxon>
    </lineage>
</organism>
<name>A0A384ZXQ9_9CAUD</name>
<evidence type="ECO:0000313" key="3">
    <source>
        <dbReference type="Proteomes" id="UP000263326"/>
    </source>
</evidence>
<sequence length="396" mass="44183">MNSPVVALRNRIDDVVEALTLIKNGSLLKRSDVVGALHEADVESAKVVKEVRSSVYKSYPDVLECKSGFTAALTTCVSLAGMLKSKSISRPAFLKKISSVLENLRGIRIDVERALTYLPEDENSDVEDRAISRREARERAASSKTSRLLEQMHAKYSHKVPTKLKGAIYLTTLPLMARFGTFSMNPDNLSKLGFKVHNAGLHSAPSSDLGIVLEEQLVMFFRMSDALENSEETSKKFKSGGVNKERTDLQKRRNSERRELRLLNQNLEGVTNINLKKAINKRIVKTQKAIDELSAKIDNLNESVKQHNSTARVVRQMNNTTEISILNYAAPILDSLNAKASSDYGLFTTKPLSGLMADSDVFALWLMPKPTIKMLLKLTNGDTKLDTWFLPWSNGR</sequence>
<gene>
    <name evidence="2" type="ORF">JA29_314</name>
</gene>
<proteinExistence type="predicted"/>
<accession>A0A384ZXQ9</accession>
<keyword evidence="3" id="KW-1185">Reference proteome</keyword>
<feature type="region of interest" description="Disordered" evidence="1">
    <location>
        <begin position="232"/>
        <end position="254"/>
    </location>
</feature>
<protein>
    <submittedName>
        <fullName evidence="2">Uncharacterized protein</fullName>
    </submittedName>
</protein>
<feature type="compositionally biased region" description="Basic and acidic residues" evidence="1">
    <location>
        <begin position="243"/>
        <end position="254"/>
    </location>
</feature>